<organism evidence="1 2">
    <name type="scientific">Lojkania enalia</name>
    <dbReference type="NCBI Taxonomy" id="147567"/>
    <lineage>
        <taxon>Eukaryota</taxon>
        <taxon>Fungi</taxon>
        <taxon>Dikarya</taxon>
        <taxon>Ascomycota</taxon>
        <taxon>Pezizomycotina</taxon>
        <taxon>Dothideomycetes</taxon>
        <taxon>Pleosporomycetidae</taxon>
        <taxon>Pleosporales</taxon>
        <taxon>Pleosporales incertae sedis</taxon>
        <taxon>Lojkania</taxon>
    </lineage>
</organism>
<evidence type="ECO:0000313" key="2">
    <source>
        <dbReference type="Proteomes" id="UP000800093"/>
    </source>
</evidence>
<dbReference type="AlphaFoldDB" id="A0A9P4KFX1"/>
<accession>A0A9P4KFX1</accession>
<sequence>MEEVRLSRCFLCGFQDVPLRHIMESHFQDLRCMHKSSSAHTFMRKDHLAQHIKRVHLKREPDIPPVITDTWKIETQFDTDRVLHCGFCGRMFSTWDERQQHVAEYLEARVQKSAWWPQIFPAPSPVVSRDSPNEFIFPSCGEAFCDFATAARERPKCVSWSCRYLHDMIIILYASDYTLKSTSLRALWAILRQWNHVFYNSCRNSLLEHVQTGSLLRSRRIPSTSCYTPLSKCFHPITGGAL</sequence>
<protein>
    <recommendedName>
        <fullName evidence="3">C2H2-type domain-containing protein</fullName>
    </recommendedName>
</protein>
<evidence type="ECO:0008006" key="3">
    <source>
        <dbReference type="Google" id="ProtNLM"/>
    </source>
</evidence>
<evidence type="ECO:0000313" key="1">
    <source>
        <dbReference type="EMBL" id="KAF2267242.1"/>
    </source>
</evidence>
<comment type="caution">
    <text evidence="1">The sequence shown here is derived from an EMBL/GenBank/DDBJ whole genome shotgun (WGS) entry which is preliminary data.</text>
</comment>
<gene>
    <name evidence="1" type="ORF">CC78DRAFT_93484</name>
</gene>
<dbReference type="Proteomes" id="UP000800093">
    <property type="component" value="Unassembled WGS sequence"/>
</dbReference>
<dbReference type="EMBL" id="ML986593">
    <property type="protein sequence ID" value="KAF2267242.1"/>
    <property type="molecule type" value="Genomic_DNA"/>
</dbReference>
<proteinExistence type="predicted"/>
<name>A0A9P4KFX1_9PLEO</name>
<reference evidence="2" key="1">
    <citation type="journal article" date="2020" name="Stud. Mycol.">
        <title>101 Dothideomycetes genomes: A test case for predicting lifestyles and emergence of pathogens.</title>
        <authorList>
            <person name="Haridas S."/>
            <person name="Albert R."/>
            <person name="Binder M."/>
            <person name="Bloem J."/>
            <person name="LaButti K."/>
            <person name="Salamov A."/>
            <person name="Andreopoulos B."/>
            <person name="Baker S."/>
            <person name="Barry K."/>
            <person name="Bills G."/>
            <person name="Bluhm B."/>
            <person name="Cannon C."/>
            <person name="Castanera R."/>
            <person name="Culley D."/>
            <person name="Daum C."/>
            <person name="Ezra D."/>
            <person name="Gonzalez J."/>
            <person name="Henrissat B."/>
            <person name="Kuo A."/>
            <person name="Liang C."/>
            <person name="Lipzen A."/>
            <person name="Lutzoni F."/>
            <person name="Magnuson J."/>
            <person name="Mondo S."/>
            <person name="Nolan M."/>
            <person name="Ohm R."/>
            <person name="Pangilinan J."/>
            <person name="Park H.-J."/>
            <person name="Ramirez L."/>
            <person name="Alfaro M."/>
            <person name="Sun H."/>
            <person name="Tritt A."/>
            <person name="Yoshinaga Y."/>
            <person name="Zwiers L.-H."/>
            <person name="Turgeon B."/>
            <person name="Goodwin S."/>
            <person name="Spatafora J."/>
            <person name="Crous P."/>
            <person name="Grigoriev I."/>
        </authorList>
    </citation>
    <scope>NUCLEOTIDE SEQUENCE [LARGE SCALE GENOMIC DNA]</scope>
    <source>
        <strain evidence="2">CBS 304.66</strain>
    </source>
</reference>
<dbReference type="OrthoDB" id="10056939at2759"/>
<keyword evidence="2" id="KW-1185">Reference proteome</keyword>